<proteinExistence type="predicted"/>
<organism evidence="1 2">
    <name type="scientific">Leptolyngbya foveolarum</name>
    <dbReference type="NCBI Taxonomy" id="47253"/>
    <lineage>
        <taxon>Bacteria</taxon>
        <taxon>Bacillati</taxon>
        <taxon>Cyanobacteriota</taxon>
        <taxon>Cyanophyceae</taxon>
        <taxon>Leptolyngbyales</taxon>
        <taxon>Leptolyngbyaceae</taxon>
        <taxon>Leptolyngbya group</taxon>
        <taxon>Leptolyngbya</taxon>
    </lineage>
</organism>
<evidence type="ECO:0000313" key="2">
    <source>
        <dbReference type="Proteomes" id="UP000249354"/>
    </source>
</evidence>
<protein>
    <recommendedName>
        <fullName evidence="3">Toxin-antitoxin system HicB family antitoxin</fullName>
    </recommendedName>
</protein>
<dbReference type="Proteomes" id="UP000249354">
    <property type="component" value="Unassembled WGS sequence"/>
</dbReference>
<reference evidence="1 2" key="2">
    <citation type="submission" date="2018-06" db="EMBL/GenBank/DDBJ databases">
        <title>Metagenomic assembly of (sub)arctic Cyanobacteria and their associated microbiome from non-axenic cultures.</title>
        <authorList>
            <person name="Baurain D."/>
        </authorList>
    </citation>
    <scope>NUCLEOTIDE SEQUENCE [LARGE SCALE GENOMIC DNA]</scope>
    <source>
        <strain evidence="1">ULC129bin1</strain>
    </source>
</reference>
<gene>
    <name evidence="1" type="ORF">DCF25_05910</name>
</gene>
<reference evidence="2" key="1">
    <citation type="submission" date="2018-04" db="EMBL/GenBank/DDBJ databases">
        <authorList>
            <person name="Cornet L."/>
        </authorList>
    </citation>
    <scope>NUCLEOTIDE SEQUENCE [LARGE SCALE GENOMIC DNA]</scope>
</reference>
<dbReference type="AlphaFoldDB" id="A0A2W4WNJ8"/>
<sequence>MFFQAPAMPRKRRSYKIDERVIEAIARAAQKSNMSANKYLENLLFVHSKQVGELPMNAEPLGETRGGANQEKAHV</sequence>
<accession>A0A2W4WNJ8</accession>
<name>A0A2W4WNJ8_9CYAN</name>
<dbReference type="EMBL" id="QBMC01000025">
    <property type="protein sequence ID" value="PZO20888.1"/>
    <property type="molecule type" value="Genomic_DNA"/>
</dbReference>
<comment type="caution">
    <text evidence="1">The sequence shown here is derived from an EMBL/GenBank/DDBJ whole genome shotgun (WGS) entry which is preliminary data.</text>
</comment>
<evidence type="ECO:0000313" key="1">
    <source>
        <dbReference type="EMBL" id="PZO20888.1"/>
    </source>
</evidence>
<evidence type="ECO:0008006" key="3">
    <source>
        <dbReference type="Google" id="ProtNLM"/>
    </source>
</evidence>